<dbReference type="GeneID" id="96904291"/>
<feature type="transmembrane region" description="Helical" evidence="1">
    <location>
        <begin position="93"/>
        <end position="112"/>
    </location>
</feature>
<evidence type="ECO:0000313" key="2">
    <source>
        <dbReference type="EMBL" id="CCC70643.1"/>
    </source>
</evidence>
<dbReference type="PANTHER" id="PTHR34292:SF2">
    <property type="entry name" value="OUTER SPORE WALL PROTEIN LDS1"/>
    <property type="match status" value="1"/>
</dbReference>
<dbReference type="OrthoDB" id="10012223at2759"/>
<dbReference type="eggNOG" id="ENOG502QTNH">
    <property type="taxonomic scope" value="Eukaryota"/>
</dbReference>
<keyword evidence="1" id="KW-0812">Transmembrane</keyword>
<dbReference type="GO" id="GO:0005628">
    <property type="term" value="C:prospore membrane"/>
    <property type="evidence" value="ECO:0007669"/>
    <property type="project" value="EnsemblFungi"/>
</dbReference>
<evidence type="ECO:0000256" key="1">
    <source>
        <dbReference type="SAM" id="Phobius"/>
    </source>
</evidence>
<dbReference type="KEGG" id="ncs:NCAS_0F01590"/>
<feature type="transmembrane region" description="Helical" evidence="1">
    <location>
        <begin position="254"/>
        <end position="271"/>
    </location>
</feature>
<proteinExistence type="predicted"/>
<dbReference type="OMA" id="YWATITP"/>
<dbReference type="RefSeq" id="XP_003676998.1">
    <property type="nucleotide sequence ID" value="XM_003676950.1"/>
</dbReference>
<dbReference type="Proteomes" id="UP000001640">
    <property type="component" value="Chromosome 6"/>
</dbReference>
<dbReference type="GO" id="GO:0005619">
    <property type="term" value="C:ascospore wall"/>
    <property type="evidence" value="ECO:0007669"/>
    <property type="project" value="EnsemblFungi"/>
</dbReference>
<protein>
    <recommendedName>
        <fullName evidence="4">Outer spore wall protein RRT8</fullName>
    </recommendedName>
</protein>
<feature type="transmembrane region" description="Helical" evidence="1">
    <location>
        <begin position="200"/>
        <end position="233"/>
    </location>
</feature>
<dbReference type="GO" id="GO:0030476">
    <property type="term" value="P:ascospore wall assembly"/>
    <property type="evidence" value="ECO:0007669"/>
    <property type="project" value="EnsemblFungi"/>
</dbReference>
<name>G0VGM2_NAUCA</name>
<evidence type="ECO:0008006" key="4">
    <source>
        <dbReference type="Google" id="ProtNLM"/>
    </source>
</evidence>
<reference key="2">
    <citation type="submission" date="2011-08" db="EMBL/GenBank/DDBJ databases">
        <title>Genome sequence of Naumovozyma castellii.</title>
        <authorList>
            <person name="Gordon J.L."/>
            <person name="Armisen D."/>
            <person name="Proux-Wera E."/>
            <person name="OhEigeartaigh S.S."/>
            <person name="Byrne K.P."/>
            <person name="Wolfe K.H."/>
        </authorList>
    </citation>
    <scope>NUCLEOTIDE SEQUENCE</scope>
    <source>
        <strain>Type strain:CBS 4309</strain>
    </source>
</reference>
<organism evidence="2 3">
    <name type="scientific">Naumovozyma castellii</name>
    <name type="common">Yeast</name>
    <name type="synonym">Saccharomyces castellii</name>
    <dbReference type="NCBI Taxonomy" id="27288"/>
    <lineage>
        <taxon>Eukaryota</taxon>
        <taxon>Fungi</taxon>
        <taxon>Dikarya</taxon>
        <taxon>Ascomycota</taxon>
        <taxon>Saccharomycotina</taxon>
        <taxon>Saccharomycetes</taxon>
        <taxon>Saccharomycetales</taxon>
        <taxon>Saccharomycetaceae</taxon>
        <taxon>Naumovozyma</taxon>
    </lineage>
</organism>
<feature type="transmembrane region" description="Helical" evidence="1">
    <location>
        <begin position="277"/>
        <end position="295"/>
    </location>
</feature>
<keyword evidence="1" id="KW-1133">Transmembrane helix</keyword>
<dbReference type="FunCoup" id="G0VGM2">
    <property type="interactions" value="80"/>
</dbReference>
<keyword evidence="3" id="KW-1185">Reference proteome</keyword>
<dbReference type="InParanoid" id="G0VGM2"/>
<keyword evidence="1" id="KW-0472">Membrane</keyword>
<evidence type="ECO:0000313" key="3">
    <source>
        <dbReference type="Proteomes" id="UP000001640"/>
    </source>
</evidence>
<dbReference type="InterPro" id="IPR052786">
    <property type="entry name" value="Spore_wall_assembly"/>
</dbReference>
<dbReference type="PANTHER" id="PTHR34292">
    <property type="entry name" value="OUTER SPORE WALL PROTEIN LDS1"/>
    <property type="match status" value="1"/>
</dbReference>
<dbReference type="AlphaFoldDB" id="G0VGM2"/>
<dbReference type="EMBL" id="HE576757">
    <property type="protein sequence ID" value="CCC70643.1"/>
    <property type="molecule type" value="Genomic_DNA"/>
</dbReference>
<accession>G0VGM2</accession>
<feature type="transmembrane region" description="Helical" evidence="1">
    <location>
        <begin position="119"/>
        <end position="139"/>
    </location>
</feature>
<dbReference type="HOGENOM" id="CLU_062645_2_1_1"/>
<sequence length="301" mass="34773">MSIATSLALTGLGGLAYKFDRRQKYEKAPEVAIPFDEYGVKVYKKELTERWSRISLMTSSFLSDFFSIKPYYYPFKGFKEMQLNVAGYMPTITRLYLLYCLSFATVFGIYWVTITPVYFSILLVFGPFGFILTGLHSLLHANLLTMLFLRMSHFNNQLTIVCMKTYGLTVDKDARPTKHFVPLNSLYFWTYYLPYKTMKYGIGFIVLSILLSISFLPIFGPIIFSVIIAPFVSKIYFSKMFRLRGFDDRRREEIFFNRFGLYASFGIVASLTETIPIFSALFISFNTIGCTLLGIEMKLLD</sequence>
<gene>
    <name evidence="2" type="primary">NCAS0F01590</name>
    <name evidence="2" type="ordered locus">NCAS_0F01590</name>
</gene>
<reference evidence="2 3" key="1">
    <citation type="journal article" date="2011" name="Proc. Natl. Acad. Sci. U.S.A.">
        <title>Evolutionary erosion of yeast sex chromosomes by mating-type switching accidents.</title>
        <authorList>
            <person name="Gordon J.L."/>
            <person name="Armisen D."/>
            <person name="Proux-Wera E."/>
            <person name="Oheigeartaigh S.S."/>
            <person name="Byrne K.P."/>
            <person name="Wolfe K.H."/>
        </authorList>
    </citation>
    <scope>NUCLEOTIDE SEQUENCE [LARGE SCALE GENOMIC DNA]</scope>
    <source>
        <strain evidence="3">ATCC 76901 / BCRC 22586 / CBS 4309 / NBRC 1992 / NRRL Y-12630</strain>
    </source>
</reference>
<dbReference type="GO" id="GO:0005811">
    <property type="term" value="C:lipid droplet"/>
    <property type="evidence" value="ECO:0007669"/>
    <property type="project" value="TreeGrafter"/>
</dbReference>